<evidence type="ECO:0000256" key="4">
    <source>
        <dbReference type="SAM" id="MobiDB-lite"/>
    </source>
</evidence>
<sequence length="511" mass="57541">MLHNSATNNANTLTALCLVDGEATSNTFVVDIAPNKTVAHLMEHIKTKLTPRFDELSLWRVMIPISDIDDDVPILLNNVSTNDKKMLDPATCLSIVFPDGLPDESIHVIVQHPSELSFLRCVPDAIIGEEQESNADPSPSLSTASLSPVPRPWDILHSVRSMELGSTPRYMHPQFMKDRTFRSESMLHDLFRHDLGSVKVLPPFAETAQSMRLRHGKPDLVCLKTNSDPNLPESVLFPIEIECPAVLWSDDLVHDYLEDAGGVAGPVNQIYGDMRLNGYRYGILSTYEQTWFMKRGDQGANDLMISPAIAFNISEPSLLQCYMWFIRQANADERPLDPPDAYEMKHVLTYEENNERQQRRDAGSKKQETDTFEAFASPSIGELEHEARVYQKLKPLQGRYIPKLLLAGVADGMQMALVTDFVGTDVRQEFLDAVARRRIRKALFAIHKLGVAHGNIELQNIVMRNHGPGAKSYMIVNFEDAEFTEDKAKLRREAATLRSLLRNSARRQGSY</sequence>
<protein>
    <recommendedName>
        <fullName evidence="5">Crinkler effector protein N-terminal domain-containing protein</fullName>
    </recommendedName>
</protein>
<comment type="subcellular location">
    <subcellularLocation>
        <location evidence="1">Host cell</location>
    </subcellularLocation>
    <subcellularLocation>
        <location evidence="2">Secreted</location>
    </subcellularLocation>
</comment>
<dbReference type="SUPFAM" id="SSF56112">
    <property type="entry name" value="Protein kinase-like (PK-like)"/>
    <property type="match status" value="1"/>
</dbReference>
<evidence type="ECO:0000313" key="7">
    <source>
        <dbReference type="Proteomes" id="UP000807716"/>
    </source>
</evidence>
<feature type="compositionally biased region" description="Basic and acidic residues" evidence="4">
    <location>
        <begin position="350"/>
        <end position="369"/>
    </location>
</feature>
<name>A0A9P6U6B5_9FUNG</name>
<keyword evidence="7" id="KW-1185">Reference proteome</keyword>
<organism evidence="6 7">
    <name type="scientific">Actinomortierella ambigua</name>
    <dbReference type="NCBI Taxonomy" id="1343610"/>
    <lineage>
        <taxon>Eukaryota</taxon>
        <taxon>Fungi</taxon>
        <taxon>Fungi incertae sedis</taxon>
        <taxon>Mucoromycota</taxon>
        <taxon>Mortierellomycotina</taxon>
        <taxon>Mortierellomycetes</taxon>
        <taxon>Mortierellales</taxon>
        <taxon>Mortierellaceae</taxon>
        <taxon>Actinomortierella</taxon>
    </lineage>
</organism>
<reference evidence="6" key="1">
    <citation type="journal article" date="2020" name="Fungal Divers.">
        <title>Resolving the Mortierellaceae phylogeny through synthesis of multi-gene phylogenetics and phylogenomics.</title>
        <authorList>
            <person name="Vandepol N."/>
            <person name="Liber J."/>
            <person name="Desiro A."/>
            <person name="Na H."/>
            <person name="Kennedy M."/>
            <person name="Barry K."/>
            <person name="Grigoriev I.V."/>
            <person name="Miller A.N."/>
            <person name="O'Donnell K."/>
            <person name="Stajich J.E."/>
            <person name="Bonito G."/>
        </authorList>
    </citation>
    <scope>NUCLEOTIDE SEQUENCE</scope>
    <source>
        <strain evidence="6">BC1065</strain>
    </source>
</reference>
<dbReference type="AlphaFoldDB" id="A0A9P6U6B5"/>
<comment type="caution">
    <text evidence="6">The sequence shown here is derived from an EMBL/GenBank/DDBJ whole genome shotgun (WGS) entry which is preliminary data.</text>
</comment>
<evidence type="ECO:0000256" key="1">
    <source>
        <dbReference type="ARBA" id="ARBA00004340"/>
    </source>
</evidence>
<dbReference type="GO" id="GO:0005576">
    <property type="term" value="C:extracellular region"/>
    <property type="evidence" value="ECO:0007669"/>
    <property type="project" value="UniProtKB-SubCell"/>
</dbReference>
<feature type="region of interest" description="Disordered" evidence="4">
    <location>
        <begin position="350"/>
        <end position="370"/>
    </location>
</feature>
<evidence type="ECO:0000259" key="5">
    <source>
        <dbReference type="Pfam" id="PF20147"/>
    </source>
</evidence>
<dbReference type="EMBL" id="JAAAJB010000216">
    <property type="protein sequence ID" value="KAG0261429.1"/>
    <property type="molecule type" value="Genomic_DNA"/>
</dbReference>
<accession>A0A9P6U6B5</accession>
<dbReference type="InterPro" id="IPR052396">
    <property type="entry name" value="Meiotic_Drive_Suppr_Kinase"/>
</dbReference>
<proteinExistence type="predicted"/>
<dbReference type="Pfam" id="PF20147">
    <property type="entry name" value="Crinkler"/>
    <property type="match status" value="1"/>
</dbReference>
<evidence type="ECO:0000313" key="6">
    <source>
        <dbReference type="EMBL" id="KAG0261429.1"/>
    </source>
</evidence>
<keyword evidence="3" id="KW-0964">Secreted</keyword>
<evidence type="ECO:0000256" key="2">
    <source>
        <dbReference type="ARBA" id="ARBA00004613"/>
    </source>
</evidence>
<dbReference type="InterPro" id="IPR011009">
    <property type="entry name" value="Kinase-like_dom_sf"/>
</dbReference>
<dbReference type="PANTHER" id="PTHR37171">
    <property type="entry name" value="SERINE/THREONINE-PROTEIN KINASE YRZF-RELATED"/>
    <property type="match status" value="1"/>
</dbReference>
<gene>
    <name evidence="6" type="ORF">DFQ27_002952</name>
</gene>
<dbReference type="GO" id="GO:0043657">
    <property type="term" value="C:host cell"/>
    <property type="evidence" value="ECO:0007669"/>
    <property type="project" value="UniProtKB-SubCell"/>
</dbReference>
<dbReference type="Proteomes" id="UP000807716">
    <property type="component" value="Unassembled WGS sequence"/>
</dbReference>
<feature type="domain" description="Crinkler effector protein N-terminal" evidence="5">
    <location>
        <begin position="16"/>
        <end position="111"/>
    </location>
</feature>
<dbReference type="InterPro" id="IPR045379">
    <property type="entry name" value="Crinkler_N"/>
</dbReference>
<evidence type="ECO:0000256" key="3">
    <source>
        <dbReference type="ARBA" id="ARBA00022525"/>
    </source>
</evidence>
<dbReference type="OrthoDB" id="2156052at2759"/>
<dbReference type="PANTHER" id="PTHR37171:SF1">
    <property type="entry name" value="SERINE_THREONINE-PROTEIN KINASE YRZF-RELATED"/>
    <property type="match status" value="1"/>
</dbReference>